<dbReference type="SUPFAM" id="SSF81383">
    <property type="entry name" value="F-box domain"/>
    <property type="match status" value="1"/>
</dbReference>
<dbReference type="Gene3D" id="1.20.1280.50">
    <property type="match status" value="1"/>
</dbReference>
<keyword evidence="3" id="KW-1185">Reference proteome</keyword>
<evidence type="ECO:0000313" key="2">
    <source>
        <dbReference type="EMBL" id="PWA53358.1"/>
    </source>
</evidence>
<evidence type="ECO:0000259" key="1">
    <source>
        <dbReference type="PROSITE" id="PS50181"/>
    </source>
</evidence>
<dbReference type="Pfam" id="PF12937">
    <property type="entry name" value="F-box-like"/>
    <property type="match status" value="1"/>
</dbReference>
<dbReference type="SUPFAM" id="SSF52047">
    <property type="entry name" value="RNI-like"/>
    <property type="match status" value="1"/>
</dbReference>
<organism evidence="2 3">
    <name type="scientific">Artemisia annua</name>
    <name type="common">Sweet wormwood</name>
    <dbReference type="NCBI Taxonomy" id="35608"/>
    <lineage>
        <taxon>Eukaryota</taxon>
        <taxon>Viridiplantae</taxon>
        <taxon>Streptophyta</taxon>
        <taxon>Embryophyta</taxon>
        <taxon>Tracheophyta</taxon>
        <taxon>Spermatophyta</taxon>
        <taxon>Magnoliopsida</taxon>
        <taxon>eudicotyledons</taxon>
        <taxon>Gunneridae</taxon>
        <taxon>Pentapetalae</taxon>
        <taxon>asterids</taxon>
        <taxon>campanulids</taxon>
        <taxon>Asterales</taxon>
        <taxon>Asteraceae</taxon>
        <taxon>Asteroideae</taxon>
        <taxon>Anthemideae</taxon>
        <taxon>Artemisiinae</taxon>
        <taxon>Artemisia</taxon>
    </lineage>
</organism>
<dbReference type="InterPro" id="IPR032675">
    <property type="entry name" value="LRR_dom_sf"/>
</dbReference>
<dbReference type="CDD" id="cd22164">
    <property type="entry name" value="F-box_AtSKIP19-like"/>
    <property type="match status" value="1"/>
</dbReference>
<dbReference type="PANTHER" id="PTHR38926:SF80">
    <property type="entry name" value="F-BOX DOMAIN, LEUCINE-RICH REPEAT DOMAIN SUPERFAMILY"/>
    <property type="match status" value="1"/>
</dbReference>
<comment type="caution">
    <text evidence="2">The sequence shown here is derived from an EMBL/GenBank/DDBJ whole genome shotgun (WGS) entry which is preliminary data.</text>
</comment>
<dbReference type="Gene3D" id="3.80.10.10">
    <property type="entry name" value="Ribonuclease Inhibitor"/>
    <property type="match status" value="1"/>
</dbReference>
<accession>A0A2U1LWI9</accession>
<dbReference type="PANTHER" id="PTHR38926">
    <property type="entry name" value="F-BOX DOMAIN CONTAINING PROTEIN, EXPRESSED"/>
    <property type="match status" value="1"/>
</dbReference>
<evidence type="ECO:0000313" key="3">
    <source>
        <dbReference type="Proteomes" id="UP000245207"/>
    </source>
</evidence>
<dbReference type="AlphaFoldDB" id="A0A2U1LWI9"/>
<feature type="domain" description="F-box" evidence="1">
    <location>
        <begin position="5"/>
        <end position="52"/>
    </location>
</feature>
<dbReference type="STRING" id="35608.A0A2U1LWI9"/>
<dbReference type="InterPro" id="IPR001810">
    <property type="entry name" value="F-box_dom"/>
</dbReference>
<dbReference type="EMBL" id="PKPP01007449">
    <property type="protein sequence ID" value="PWA53358.1"/>
    <property type="molecule type" value="Genomic_DNA"/>
</dbReference>
<gene>
    <name evidence="2" type="ORF">CTI12_AA445590</name>
</gene>
<name>A0A2U1LWI9_ARTAN</name>
<dbReference type="InterPro" id="IPR036047">
    <property type="entry name" value="F-box-like_dom_sf"/>
</dbReference>
<dbReference type="OrthoDB" id="686532at2759"/>
<sequence length="304" mass="34817">MMQSTTNWFDLPLDVKKNILSRVGVVEKLWTVQKVCTDWHEMCKDPSMWRVINIDNELVVCCWPYDVPSGLPISRFKRRGAWEMCRNAVDRSQGQLVDITMAGICDHELLEYVADSTLNKGTYTTNTCLLNVSVPNNKSSQLRRLRIAFPGLEDGSLSKALKKLPFLEELSIYFGSGYLQLDIEALGKYCPMLRTLELIDMSSYICDKEVIAIGENLPELRHLKIISNYMLSNTGLQAILDGCHCLQVLDLRLCLSIDLKGDVGKRLEHIECVLHTEPYCDPYRLDYVMDLETYRKEVLMISTF</sequence>
<protein>
    <submittedName>
        <fullName evidence="2">RNI-like superfamily protein</fullName>
    </submittedName>
</protein>
<reference evidence="2 3" key="1">
    <citation type="journal article" date="2018" name="Mol. Plant">
        <title>The genome of Artemisia annua provides insight into the evolution of Asteraceae family and artemisinin biosynthesis.</title>
        <authorList>
            <person name="Shen Q."/>
            <person name="Zhang L."/>
            <person name="Liao Z."/>
            <person name="Wang S."/>
            <person name="Yan T."/>
            <person name="Shi P."/>
            <person name="Liu M."/>
            <person name="Fu X."/>
            <person name="Pan Q."/>
            <person name="Wang Y."/>
            <person name="Lv Z."/>
            <person name="Lu X."/>
            <person name="Zhang F."/>
            <person name="Jiang W."/>
            <person name="Ma Y."/>
            <person name="Chen M."/>
            <person name="Hao X."/>
            <person name="Li L."/>
            <person name="Tang Y."/>
            <person name="Lv G."/>
            <person name="Zhou Y."/>
            <person name="Sun X."/>
            <person name="Brodelius P.E."/>
            <person name="Rose J.K.C."/>
            <person name="Tang K."/>
        </authorList>
    </citation>
    <scope>NUCLEOTIDE SEQUENCE [LARGE SCALE GENOMIC DNA]</scope>
    <source>
        <strain evidence="3">cv. Huhao1</strain>
        <tissue evidence="2">Leaf</tissue>
    </source>
</reference>
<dbReference type="Proteomes" id="UP000245207">
    <property type="component" value="Unassembled WGS sequence"/>
</dbReference>
<dbReference type="PROSITE" id="PS50181">
    <property type="entry name" value="FBOX"/>
    <property type="match status" value="1"/>
</dbReference>
<proteinExistence type="predicted"/>